<proteinExistence type="predicted"/>
<dbReference type="EMBL" id="JRPD02000005">
    <property type="protein sequence ID" value="TLE00756.1"/>
    <property type="molecule type" value="Genomic_DNA"/>
</dbReference>
<dbReference type="InterPro" id="IPR023126">
    <property type="entry name" value="HP0242-like_sf"/>
</dbReference>
<dbReference type="STRING" id="216.LS73_00210"/>
<dbReference type="EMBL" id="UGJE01000002">
    <property type="protein sequence ID" value="STQ86564.1"/>
    <property type="molecule type" value="Genomic_DNA"/>
</dbReference>
<dbReference type="RefSeq" id="WP_034556629.1">
    <property type="nucleotide sequence ID" value="NZ_FZML01000003.1"/>
</dbReference>
<accession>A0A099U172</accession>
<evidence type="ECO:0000313" key="4">
    <source>
        <dbReference type="Proteomes" id="UP000255139"/>
    </source>
</evidence>
<organism evidence="1 4">
    <name type="scientific">Helicobacter muridarum</name>
    <dbReference type="NCBI Taxonomy" id="216"/>
    <lineage>
        <taxon>Bacteria</taxon>
        <taxon>Pseudomonadati</taxon>
        <taxon>Campylobacterota</taxon>
        <taxon>Epsilonproteobacteria</taxon>
        <taxon>Campylobacterales</taxon>
        <taxon>Helicobacteraceae</taxon>
        <taxon>Helicobacter</taxon>
    </lineage>
</organism>
<protein>
    <submittedName>
        <fullName evidence="2">DUF2018 family protein</fullName>
    </submittedName>
    <submittedName>
        <fullName evidence="1">Domain of uncharacterized function (DUF2018)</fullName>
    </submittedName>
</protein>
<evidence type="ECO:0000313" key="1">
    <source>
        <dbReference type="EMBL" id="STQ86564.1"/>
    </source>
</evidence>
<dbReference type="Pfam" id="PF09442">
    <property type="entry name" value="DUF2018"/>
    <property type="match status" value="1"/>
</dbReference>
<reference evidence="2 3" key="1">
    <citation type="journal article" date="2014" name="Genome Announc.">
        <title>Draft genome sequences of eight enterohepatic helicobacter species isolated from both laboratory and wild rodents.</title>
        <authorList>
            <person name="Sheh A."/>
            <person name="Shen Z."/>
            <person name="Fox J.G."/>
        </authorList>
    </citation>
    <scope>NUCLEOTIDE SEQUENCE [LARGE SCALE GENOMIC DNA]</scope>
    <source>
        <strain evidence="2 3">ST1</strain>
    </source>
</reference>
<evidence type="ECO:0000313" key="2">
    <source>
        <dbReference type="EMBL" id="TLE00756.1"/>
    </source>
</evidence>
<dbReference type="OrthoDB" id="5327906at2"/>
<keyword evidence="4" id="KW-1185">Reference proteome</keyword>
<dbReference type="Proteomes" id="UP000029922">
    <property type="component" value="Unassembled WGS sequence"/>
</dbReference>
<dbReference type="InterPro" id="IPR018563">
    <property type="entry name" value="DUF2018"/>
</dbReference>
<dbReference type="Gene3D" id="1.20.120.1980">
    <property type="entry name" value="Knotted protein, ribbon-helix-helix DNA-binding domain"/>
    <property type="match status" value="1"/>
</dbReference>
<gene>
    <name evidence="2" type="ORF">LS73_003645</name>
    <name evidence="1" type="ORF">NCTC12714_01371</name>
</gene>
<name>A0A099U172_9HELI</name>
<dbReference type="AlphaFoldDB" id="A0A099U172"/>
<dbReference type="SUPFAM" id="SSF158752">
    <property type="entry name" value="HP0242-like"/>
    <property type="match status" value="1"/>
</dbReference>
<sequence length="94" mass="11198">MWENSDSEIFEGEPVGKWKEIIFHASRTLATNELDRLLEELALYELAFDECDIEFDMRDFYHKTHHDDKFKKALQERKNSLAIESMSKILSENE</sequence>
<dbReference type="Proteomes" id="UP000255139">
    <property type="component" value="Unassembled WGS sequence"/>
</dbReference>
<reference evidence="1 4" key="2">
    <citation type="submission" date="2018-06" db="EMBL/GenBank/DDBJ databases">
        <authorList>
            <consortium name="Pathogen Informatics"/>
            <person name="Doyle S."/>
        </authorList>
    </citation>
    <scope>NUCLEOTIDE SEQUENCE [LARGE SCALE GENOMIC DNA]</scope>
    <source>
        <strain evidence="1 4">NCTC12714</strain>
    </source>
</reference>
<evidence type="ECO:0000313" key="3">
    <source>
        <dbReference type="Proteomes" id="UP000029922"/>
    </source>
</evidence>